<evidence type="ECO:0000313" key="2">
    <source>
        <dbReference type="Proteomes" id="UP000201689"/>
    </source>
</evidence>
<dbReference type="KEGG" id="vg:29064963"/>
<proteinExistence type="predicted"/>
<dbReference type="RefSeq" id="YP_009284320.1">
    <property type="nucleotide sequence ID" value="NC_031048.1"/>
</dbReference>
<dbReference type="EMBL" id="KX231828">
    <property type="protein sequence ID" value="ANN86164.1"/>
    <property type="molecule type" value="Genomic_DNA"/>
</dbReference>
<reference evidence="1 2" key="1">
    <citation type="submission" date="2016-05" db="EMBL/GenBank/DDBJ databases">
        <authorList>
            <person name="Lavstsen T."/>
            <person name="Jespersen J.S."/>
        </authorList>
    </citation>
    <scope>NUCLEOTIDE SEQUENCE [LARGE SCALE GENOMIC DNA]</scope>
</reference>
<accession>A0A193GYR2</accession>
<evidence type="ECO:0000313" key="1">
    <source>
        <dbReference type="EMBL" id="ANN86164.1"/>
    </source>
</evidence>
<reference evidence="1 2" key="2">
    <citation type="submission" date="2016-07" db="EMBL/GenBank/DDBJ databases">
        <title>Whole genome sequeicing and characterization of Enterobacter phage Arya isolated from the termite gut.</title>
        <authorList>
            <person name="Tikhe C."/>
            <person name="Husseneder C."/>
        </authorList>
    </citation>
    <scope>NUCLEOTIDE SEQUENCE [LARGE SCALE GENOMIC DNA]</scope>
</reference>
<organism evidence="1 2">
    <name type="scientific">Enterobacter phage Arya</name>
    <dbReference type="NCBI Taxonomy" id="1864622"/>
    <lineage>
        <taxon>Viruses</taxon>
        <taxon>Duplodnaviria</taxon>
        <taxon>Heunggongvirae</taxon>
        <taxon>Uroviricota</taxon>
        <taxon>Caudoviricetes</taxon>
        <taxon>Iiscvirinae</taxon>
        <taxon>Aryavirus</taxon>
        <taxon>Aryavirus arya</taxon>
    </lineage>
</organism>
<gene>
    <name evidence="1" type="ORF">BI096_gp41</name>
</gene>
<keyword evidence="2" id="KW-1185">Reference proteome</keyword>
<dbReference type="OrthoDB" id="28727at10239"/>
<sequence>MLVKETNGKINFIDRNDCFVGFDYAQDCCESFGWYLNTIWSTEASPLFTSENFADEKALDGFWFDTATDPVSVDDDANDEGGTVAFRCVNSAGDVLWLHLYNAHNGYYSHGWETSWGQAGSL</sequence>
<name>A0A193GYR2_9CAUD</name>
<dbReference type="Proteomes" id="UP000201689">
    <property type="component" value="Segment"/>
</dbReference>
<dbReference type="GeneID" id="29064963"/>
<protein>
    <submittedName>
        <fullName evidence="1">Uncharacterized protein</fullName>
    </submittedName>
</protein>